<dbReference type="SUPFAM" id="SSF54373">
    <property type="entry name" value="FAD-linked reductases, C-terminal domain"/>
    <property type="match status" value="1"/>
</dbReference>
<dbReference type="PANTHER" id="PTHR13847:SF287">
    <property type="entry name" value="FAD-DEPENDENT OXIDOREDUCTASE DOMAIN-CONTAINING PROTEIN 1"/>
    <property type="match status" value="1"/>
</dbReference>
<evidence type="ECO:0000256" key="1">
    <source>
        <dbReference type="ARBA" id="ARBA00023002"/>
    </source>
</evidence>
<sequence>MNTSDLLVIGGGLVGASVALGAARSGLKVTVLDEDDVAFRASRGNFGLVWVQSKGFTLPDYARWSLASAQSWPELSAYLKERTGIDVELKQPGGLHLCLSQEEMDTRKERLQWLQDEVGPHYQFEMLDYDELRKRVPLVGPDVVGATYTPMDGHTNPLKLFRALYDAAGKEGVQFKTGCGTEDISYANGIFTVKAGGKVWQAPKLVLAAGLGNNKLAPKVGLYAPVEPNRGEVLISERLRPMLSYPTNFVRQTDEGTVQIGDSHEDVGFDDGTITSVLGGIAKRGIKCFPILANANLVRAWAALRVMSPDGYPIYQASESHPGAFVVTCHSGVTLAANHVMRIAPWIAGGAYPDAIREFKGDRFLNKNLVFTNGH</sequence>
<dbReference type="KEGG" id="pacr:FXN63_10395"/>
<dbReference type="GO" id="GO:0005737">
    <property type="term" value="C:cytoplasm"/>
    <property type="evidence" value="ECO:0007669"/>
    <property type="project" value="TreeGrafter"/>
</dbReference>
<organism evidence="3 4">
    <name type="scientific">Pigmentiphaga aceris</name>
    <dbReference type="NCBI Taxonomy" id="1940612"/>
    <lineage>
        <taxon>Bacteria</taxon>
        <taxon>Pseudomonadati</taxon>
        <taxon>Pseudomonadota</taxon>
        <taxon>Betaproteobacteria</taxon>
        <taxon>Burkholderiales</taxon>
        <taxon>Alcaligenaceae</taxon>
        <taxon>Pigmentiphaga</taxon>
    </lineage>
</organism>
<dbReference type="RefSeq" id="WP_148814584.1">
    <property type="nucleotide sequence ID" value="NZ_CP043046.1"/>
</dbReference>
<evidence type="ECO:0000313" key="4">
    <source>
        <dbReference type="Proteomes" id="UP000325161"/>
    </source>
</evidence>
<dbReference type="Gene3D" id="3.50.50.60">
    <property type="entry name" value="FAD/NAD(P)-binding domain"/>
    <property type="match status" value="1"/>
</dbReference>
<accession>A0A5C0B036</accession>
<evidence type="ECO:0000259" key="2">
    <source>
        <dbReference type="Pfam" id="PF01266"/>
    </source>
</evidence>
<keyword evidence="1" id="KW-0560">Oxidoreductase</keyword>
<evidence type="ECO:0000313" key="3">
    <source>
        <dbReference type="EMBL" id="QEI06201.1"/>
    </source>
</evidence>
<dbReference type="OrthoDB" id="9805337at2"/>
<dbReference type="Pfam" id="PF01266">
    <property type="entry name" value="DAO"/>
    <property type="match status" value="1"/>
</dbReference>
<dbReference type="InterPro" id="IPR036188">
    <property type="entry name" value="FAD/NAD-bd_sf"/>
</dbReference>
<keyword evidence="4" id="KW-1185">Reference proteome</keyword>
<dbReference type="Proteomes" id="UP000325161">
    <property type="component" value="Chromosome"/>
</dbReference>
<dbReference type="PANTHER" id="PTHR13847">
    <property type="entry name" value="SARCOSINE DEHYDROGENASE-RELATED"/>
    <property type="match status" value="1"/>
</dbReference>
<protein>
    <submittedName>
        <fullName evidence="3">FAD-binding oxidoreductase</fullName>
    </submittedName>
</protein>
<dbReference type="GO" id="GO:0016491">
    <property type="term" value="F:oxidoreductase activity"/>
    <property type="evidence" value="ECO:0007669"/>
    <property type="project" value="UniProtKB-KW"/>
</dbReference>
<feature type="domain" description="FAD dependent oxidoreductase" evidence="2">
    <location>
        <begin position="5"/>
        <end position="337"/>
    </location>
</feature>
<proteinExistence type="predicted"/>
<reference evidence="3 4" key="1">
    <citation type="submission" date="2019-08" db="EMBL/GenBank/DDBJ databases">
        <title>Amphibian skin-associated Pigmentiphaga: genome sequence and occurrence across geography and hosts.</title>
        <authorList>
            <person name="Bletz M.C."/>
            <person name="Bunk B."/>
            <person name="Sproeer C."/>
            <person name="Biwer P."/>
            <person name="Reiter S."/>
            <person name="Rabemananjara F.C.E."/>
            <person name="Schulz S."/>
            <person name="Overmann J."/>
            <person name="Vences M."/>
        </authorList>
    </citation>
    <scope>NUCLEOTIDE SEQUENCE [LARGE SCALE GENOMIC DNA]</scope>
    <source>
        <strain evidence="3 4">Mada1488</strain>
    </source>
</reference>
<gene>
    <name evidence="3" type="ORF">FXN63_10395</name>
</gene>
<dbReference type="EMBL" id="CP043046">
    <property type="protein sequence ID" value="QEI06201.1"/>
    <property type="molecule type" value="Genomic_DNA"/>
</dbReference>
<dbReference type="SUPFAM" id="SSF51905">
    <property type="entry name" value="FAD/NAD(P)-binding domain"/>
    <property type="match status" value="1"/>
</dbReference>
<dbReference type="InterPro" id="IPR006076">
    <property type="entry name" value="FAD-dep_OxRdtase"/>
</dbReference>
<dbReference type="AlphaFoldDB" id="A0A5C0B036"/>
<name>A0A5C0B036_9BURK</name>
<dbReference type="Gene3D" id="3.30.9.10">
    <property type="entry name" value="D-Amino Acid Oxidase, subunit A, domain 2"/>
    <property type="match status" value="1"/>
</dbReference>